<evidence type="ECO:0000313" key="3">
    <source>
        <dbReference type="EMBL" id="MCG7939623.1"/>
    </source>
</evidence>
<accession>A0A9E4K676</accession>
<proteinExistence type="predicted"/>
<evidence type="ECO:0000256" key="1">
    <source>
        <dbReference type="SAM" id="MobiDB-lite"/>
    </source>
</evidence>
<protein>
    <submittedName>
        <fullName evidence="3">PPC domain-containing protein</fullName>
    </submittedName>
</protein>
<reference evidence="3" key="1">
    <citation type="journal article" date="2021" name="Proc. Natl. Acad. Sci. U.S.A.">
        <title>Global biogeography of chemosynthetic symbionts reveals both localized and globally distributed symbiont groups. .</title>
        <authorList>
            <person name="Osvatic J.T."/>
            <person name="Wilkins L.G.E."/>
            <person name="Leibrecht L."/>
            <person name="Leray M."/>
            <person name="Zauner S."/>
            <person name="Polzin J."/>
            <person name="Camacho Y."/>
            <person name="Gros O."/>
            <person name="van Gils J.A."/>
            <person name="Eisen J.A."/>
            <person name="Petersen J.M."/>
            <person name="Yuen B."/>
        </authorList>
    </citation>
    <scope>NUCLEOTIDE SEQUENCE</scope>
    <source>
        <strain evidence="3">MAGL173</strain>
    </source>
</reference>
<dbReference type="SUPFAM" id="SSF89260">
    <property type="entry name" value="Collagen-binding domain"/>
    <property type="match status" value="1"/>
</dbReference>
<organism evidence="3 4">
    <name type="scientific">Candidatus Thiodiazotropha lotti</name>
    <dbReference type="NCBI Taxonomy" id="2792787"/>
    <lineage>
        <taxon>Bacteria</taxon>
        <taxon>Pseudomonadati</taxon>
        <taxon>Pseudomonadota</taxon>
        <taxon>Gammaproteobacteria</taxon>
        <taxon>Chromatiales</taxon>
        <taxon>Sedimenticolaceae</taxon>
        <taxon>Candidatus Thiodiazotropha</taxon>
    </lineage>
</organism>
<name>A0A9E4K676_9GAMM</name>
<sequence length="343" mass="36240">MNSKNTICRLSNTQALIYLLILLMCASCGGGSGGGDSSGSSTEVTPPPNEVTTPPPATCQDNDTVECADPLTGNNPSITGHGNSSNDVHDYFEYTPSQSGTVTVTLSGFGANDFDLFLRSSSGVVIDSSESVNTQERIVFTASAGATYFISVMAYQTSGMTISYDLNIALSSNTNTPPPPPPPSTTSTMSYTIIDSCNDGYLIRYKLYDVDNDLVWPTATTHFSTQGLNRDNTHSLACRTGARICYGGSLTPDGSGLYWGVGLFGNQGCSTCCYTCTNGGSVRVGLTCGSRKQSSENDILSMTNTSSNYQPGLTSDGESLEMGNDGLIKNIEVYDPDIDIDLH</sequence>
<feature type="compositionally biased region" description="Pro residues" evidence="1">
    <location>
        <begin position="45"/>
        <end position="57"/>
    </location>
</feature>
<dbReference type="Gene3D" id="2.60.120.380">
    <property type="match status" value="1"/>
</dbReference>
<dbReference type="AlphaFoldDB" id="A0A9E4K676"/>
<feature type="chain" id="PRO_5039265410" evidence="2">
    <location>
        <begin position="31"/>
        <end position="343"/>
    </location>
</feature>
<gene>
    <name evidence="3" type="ORF">JAZ04_12330</name>
</gene>
<comment type="caution">
    <text evidence="3">The sequence shown here is derived from an EMBL/GenBank/DDBJ whole genome shotgun (WGS) entry which is preliminary data.</text>
</comment>
<feature type="signal peptide" evidence="2">
    <location>
        <begin position="1"/>
        <end position="30"/>
    </location>
</feature>
<dbReference type="Proteomes" id="UP000886687">
    <property type="component" value="Unassembled WGS sequence"/>
</dbReference>
<evidence type="ECO:0000256" key="2">
    <source>
        <dbReference type="SAM" id="SignalP"/>
    </source>
</evidence>
<evidence type="ECO:0000313" key="4">
    <source>
        <dbReference type="Proteomes" id="UP000886687"/>
    </source>
</evidence>
<keyword evidence="2" id="KW-0732">Signal</keyword>
<feature type="region of interest" description="Disordered" evidence="1">
    <location>
        <begin position="35"/>
        <end position="61"/>
    </location>
</feature>
<dbReference type="EMBL" id="JAEPDI010000009">
    <property type="protein sequence ID" value="MCG7939623.1"/>
    <property type="molecule type" value="Genomic_DNA"/>
</dbReference>